<keyword evidence="3" id="KW-0808">Transferase</keyword>
<evidence type="ECO:0000313" key="9">
    <source>
        <dbReference type="EMBL" id="CAB4940217.1"/>
    </source>
</evidence>
<keyword evidence="7" id="KW-0520">NAD</keyword>
<dbReference type="HAMAP" id="MF_00244">
    <property type="entry name" value="NaMN_adenylyltr"/>
    <property type="match status" value="1"/>
</dbReference>
<accession>A0A6J7JBV4</accession>
<proteinExistence type="inferred from homology"/>
<dbReference type="InterPro" id="IPR004821">
    <property type="entry name" value="Cyt_trans-like"/>
</dbReference>
<comment type="pathway">
    <text evidence="1">Cofactor biosynthesis; NAD(+) biosynthesis.</text>
</comment>
<evidence type="ECO:0000256" key="2">
    <source>
        <dbReference type="ARBA" id="ARBA00022642"/>
    </source>
</evidence>
<keyword evidence="2" id="KW-0662">Pyridine nucleotide biosynthesis</keyword>
<evidence type="ECO:0000259" key="8">
    <source>
        <dbReference type="Pfam" id="PF01467"/>
    </source>
</evidence>
<dbReference type="Gene3D" id="3.40.50.620">
    <property type="entry name" value="HUPs"/>
    <property type="match status" value="1"/>
</dbReference>
<evidence type="ECO:0000256" key="6">
    <source>
        <dbReference type="ARBA" id="ARBA00022840"/>
    </source>
</evidence>
<sequence length="189" mass="20579">MQTIGIYGGTFDPIHRGHLHVINHVLTHELVDYLLVIPSGEPWLREHQPLAGGADRVAMCALAISELPQDIKNRIDVSPLEIDRSGPSYMIDTVEAVQANHPGSQLILILGSDAAEHLHRWHRAGELQELVDVLIVERPDQVPGKGIDIQALPISATQVRAEIVGSANSVAIPPIVATYIKEHGLYGSK</sequence>
<dbReference type="PANTHER" id="PTHR39321">
    <property type="entry name" value="NICOTINATE-NUCLEOTIDE ADENYLYLTRANSFERASE-RELATED"/>
    <property type="match status" value="1"/>
</dbReference>
<evidence type="ECO:0000313" key="10">
    <source>
        <dbReference type="EMBL" id="CAB4996579.1"/>
    </source>
</evidence>
<reference evidence="9" key="1">
    <citation type="submission" date="2020-05" db="EMBL/GenBank/DDBJ databases">
        <authorList>
            <person name="Chiriac C."/>
            <person name="Salcher M."/>
            <person name="Ghai R."/>
            <person name="Kavagutti S V."/>
        </authorList>
    </citation>
    <scope>NUCLEOTIDE SEQUENCE</scope>
</reference>
<dbReference type="InterPro" id="IPR014729">
    <property type="entry name" value="Rossmann-like_a/b/a_fold"/>
</dbReference>
<dbReference type="PANTHER" id="PTHR39321:SF3">
    <property type="entry name" value="PHOSPHOPANTETHEINE ADENYLYLTRANSFERASE"/>
    <property type="match status" value="1"/>
</dbReference>
<dbReference type="EMBL" id="CAFBPB010000011">
    <property type="protein sequence ID" value="CAB4996579.1"/>
    <property type="molecule type" value="Genomic_DNA"/>
</dbReference>
<dbReference type="GO" id="GO:0009435">
    <property type="term" value="P:NAD+ biosynthetic process"/>
    <property type="evidence" value="ECO:0007669"/>
    <property type="project" value="UniProtKB-UniPathway"/>
</dbReference>
<dbReference type="InterPro" id="IPR005248">
    <property type="entry name" value="NadD/NMNAT"/>
</dbReference>
<dbReference type="UniPathway" id="UPA00253"/>
<keyword evidence="6" id="KW-0067">ATP-binding</keyword>
<evidence type="ECO:0000256" key="5">
    <source>
        <dbReference type="ARBA" id="ARBA00022741"/>
    </source>
</evidence>
<gene>
    <name evidence="9" type="ORF">UFOPK3774_00602</name>
    <name evidence="10" type="ORF">UFOPK4049_00167</name>
</gene>
<evidence type="ECO:0000256" key="1">
    <source>
        <dbReference type="ARBA" id="ARBA00004790"/>
    </source>
</evidence>
<dbReference type="AlphaFoldDB" id="A0A6J7JBV4"/>
<dbReference type="GO" id="GO:0005524">
    <property type="term" value="F:ATP binding"/>
    <property type="evidence" value="ECO:0007669"/>
    <property type="project" value="UniProtKB-KW"/>
</dbReference>
<dbReference type="GO" id="GO:0070566">
    <property type="term" value="F:adenylyltransferase activity"/>
    <property type="evidence" value="ECO:0007669"/>
    <property type="project" value="UniProtKB-ARBA"/>
</dbReference>
<evidence type="ECO:0000256" key="4">
    <source>
        <dbReference type="ARBA" id="ARBA00022695"/>
    </source>
</evidence>
<dbReference type="SUPFAM" id="SSF52374">
    <property type="entry name" value="Nucleotidylyl transferase"/>
    <property type="match status" value="1"/>
</dbReference>
<evidence type="ECO:0000256" key="3">
    <source>
        <dbReference type="ARBA" id="ARBA00022679"/>
    </source>
</evidence>
<keyword evidence="4" id="KW-0548">Nucleotidyltransferase</keyword>
<name>A0A6J7JBV4_9ZZZZ</name>
<organism evidence="9">
    <name type="scientific">freshwater metagenome</name>
    <dbReference type="NCBI Taxonomy" id="449393"/>
    <lineage>
        <taxon>unclassified sequences</taxon>
        <taxon>metagenomes</taxon>
        <taxon>ecological metagenomes</taxon>
    </lineage>
</organism>
<dbReference type="CDD" id="cd02165">
    <property type="entry name" value="NMNAT"/>
    <property type="match status" value="1"/>
</dbReference>
<protein>
    <submittedName>
        <fullName evidence="9">Unannotated protein</fullName>
    </submittedName>
</protein>
<dbReference type="EMBL" id="CAFBNG010000094">
    <property type="protein sequence ID" value="CAB4940217.1"/>
    <property type="molecule type" value="Genomic_DNA"/>
</dbReference>
<evidence type="ECO:0000256" key="7">
    <source>
        <dbReference type="ARBA" id="ARBA00023027"/>
    </source>
</evidence>
<dbReference type="Pfam" id="PF01467">
    <property type="entry name" value="CTP_transf_like"/>
    <property type="match status" value="1"/>
</dbReference>
<dbReference type="NCBIfam" id="TIGR00482">
    <property type="entry name" value="nicotinate (nicotinamide) nucleotide adenylyltransferase"/>
    <property type="match status" value="1"/>
</dbReference>
<feature type="domain" description="Cytidyltransferase-like" evidence="8">
    <location>
        <begin position="6"/>
        <end position="161"/>
    </location>
</feature>
<dbReference type="NCBIfam" id="TIGR00125">
    <property type="entry name" value="cyt_tran_rel"/>
    <property type="match status" value="1"/>
</dbReference>
<keyword evidence="5" id="KW-0547">Nucleotide-binding</keyword>